<evidence type="ECO:0000313" key="7">
    <source>
        <dbReference type="EMBL" id="SVA07541.1"/>
    </source>
</evidence>
<dbReference type="Gene3D" id="3.30.390.30">
    <property type="match status" value="1"/>
</dbReference>
<comment type="cofactor">
    <cofactor evidence="1">
        <name>FAD</name>
        <dbReference type="ChEBI" id="CHEBI:57692"/>
    </cofactor>
</comment>
<sequence>MPDKKIVILGGGQAAANAIRAIRNLDQNCQVSLVSEEISLPYERPPLSKKCITGEKTFESCQFFDGEFYDNHNIELHLDRKVELVDFKNQKLLIDNQASIGFDQLLIATGSTNRVLAVDGLAPDQILYLRTMAESQAIVDQVQTKNRVLIVGGGFIGMELAASLRSLGKAVTVIEVGPQLMGRAIPPEIAGIVLEKHEQAGVAVHLDTTVTTVMNEGDCYKAEMSNGNTVVFDLIIVGIGIRPNLDAFADGDLRTDNGVVTDECGRTSIDNVYAAGDVASFYHPHYDTHMRLESWKHAQSHGMSVGKNMAGEPTVYSEIPWMWSEQYDYNLQLSGIANGYDSCIKRGDS</sequence>
<dbReference type="InterPro" id="IPR016156">
    <property type="entry name" value="FAD/NAD-linked_Rdtase_dimer_sf"/>
</dbReference>
<dbReference type="InterPro" id="IPR028202">
    <property type="entry name" value="Reductase_C"/>
</dbReference>
<dbReference type="InterPro" id="IPR036188">
    <property type="entry name" value="FAD/NAD-bd_sf"/>
</dbReference>
<evidence type="ECO:0000259" key="6">
    <source>
        <dbReference type="Pfam" id="PF14759"/>
    </source>
</evidence>
<feature type="domain" description="FAD/NAD(P)-binding" evidence="5">
    <location>
        <begin position="5"/>
        <end position="302"/>
    </location>
</feature>
<dbReference type="PRINTS" id="PR00368">
    <property type="entry name" value="FADPNR"/>
</dbReference>
<dbReference type="PANTHER" id="PTHR43557">
    <property type="entry name" value="APOPTOSIS-INDUCING FACTOR 1"/>
    <property type="match status" value="1"/>
</dbReference>
<evidence type="ECO:0008006" key="8">
    <source>
        <dbReference type="Google" id="ProtNLM"/>
    </source>
</evidence>
<evidence type="ECO:0000259" key="5">
    <source>
        <dbReference type="Pfam" id="PF07992"/>
    </source>
</evidence>
<dbReference type="Pfam" id="PF14759">
    <property type="entry name" value="Reductase_C"/>
    <property type="match status" value="1"/>
</dbReference>
<dbReference type="GO" id="GO:0005737">
    <property type="term" value="C:cytoplasm"/>
    <property type="evidence" value="ECO:0007669"/>
    <property type="project" value="TreeGrafter"/>
</dbReference>
<reference evidence="7" key="1">
    <citation type="submission" date="2018-05" db="EMBL/GenBank/DDBJ databases">
        <authorList>
            <person name="Lanie J.A."/>
            <person name="Ng W.-L."/>
            <person name="Kazmierczak K.M."/>
            <person name="Andrzejewski T.M."/>
            <person name="Davidsen T.M."/>
            <person name="Wayne K.J."/>
            <person name="Tettelin H."/>
            <person name="Glass J.I."/>
            <person name="Rusch D."/>
            <person name="Podicherti R."/>
            <person name="Tsui H.-C.T."/>
            <person name="Winkler M.E."/>
        </authorList>
    </citation>
    <scope>NUCLEOTIDE SEQUENCE</scope>
</reference>
<dbReference type="SUPFAM" id="SSF51905">
    <property type="entry name" value="FAD/NAD(P)-binding domain"/>
    <property type="match status" value="2"/>
</dbReference>
<feature type="non-terminal residue" evidence="7">
    <location>
        <position position="349"/>
    </location>
</feature>
<evidence type="ECO:0000256" key="2">
    <source>
        <dbReference type="ARBA" id="ARBA00022630"/>
    </source>
</evidence>
<dbReference type="GO" id="GO:0016651">
    <property type="term" value="F:oxidoreductase activity, acting on NAD(P)H"/>
    <property type="evidence" value="ECO:0007669"/>
    <property type="project" value="TreeGrafter"/>
</dbReference>
<dbReference type="PANTHER" id="PTHR43557:SF2">
    <property type="entry name" value="RIESKE DOMAIN-CONTAINING PROTEIN-RELATED"/>
    <property type="match status" value="1"/>
</dbReference>
<dbReference type="Gene3D" id="3.50.50.60">
    <property type="entry name" value="FAD/NAD(P)-binding domain"/>
    <property type="match status" value="2"/>
</dbReference>
<dbReference type="PRINTS" id="PR00411">
    <property type="entry name" value="PNDRDTASEI"/>
</dbReference>
<dbReference type="SUPFAM" id="SSF55424">
    <property type="entry name" value="FAD/NAD-linked reductases, dimerisation (C-terminal) domain"/>
    <property type="match status" value="1"/>
</dbReference>
<protein>
    <recommendedName>
        <fullName evidence="8">FAD/NAD(P)-binding domain-containing protein</fullName>
    </recommendedName>
</protein>
<organism evidence="7">
    <name type="scientific">marine metagenome</name>
    <dbReference type="NCBI Taxonomy" id="408172"/>
    <lineage>
        <taxon>unclassified sequences</taxon>
        <taxon>metagenomes</taxon>
        <taxon>ecological metagenomes</taxon>
    </lineage>
</organism>
<dbReference type="InterPro" id="IPR050446">
    <property type="entry name" value="FAD-oxidoreductase/Apoptosis"/>
</dbReference>
<accession>A0A381SW57</accession>
<gene>
    <name evidence="7" type="ORF">METZ01_LOCUS60395</name>
</gene>
<name>A0A381SW57_9ZZZZ</name>
<dbReference type="Pfam" id="PF07992">
    <property type="entry name" value="Pyr_redox_2"/>
    <property type="match status" value="1"/>
</dbReference>
<dbReference type="AlphaFoldDB" id="A0A381SW57"/>
<dbReference type="InterPro" id="IPR023753">
    <property type="entry name" value="FAD/NAD-binding_dom"/>
</dbReference>
<keyword evidence="3" id="KW-0274">FAD</keyword>
<keyword evidence="2" id="KW-0285">Flavoprotein</keyword>
<feature type="domain" description="Reductase C-terminal" evidence="6">
    <location>
        <begin position="321"/>
        <end position="348"/>
    </location>
</feature>
<proteinExistence type="predicted"/>
<evidence type="ECO:0000256" key="4">
    <source>
        <dbReference type="ARBA" id="ARBA00023002"/>
    </source>
</evidence>
<dbReference type="EMBL" id="UINC01003580">
    <property type="protein sequence ID" value="SVA07541.1"/>
    <property type="molecule type" value="Genomic_DNA"/>
</dbReference>
<evidence type="ECO:0000256" key="3">
    <source>
        <dbReference type="ARBA" id="ARBA00022827"/>
    </source>
</evidence>
<evidence type="ECO:0000256" key="1">
    <source>
        <dbReference type="ARBA" id="ARBA00001974"/>
    </source>
</evidence>
<keyword evidence="4" id="KW-0560">Oxidoreductase</keyword>